<proteinExistence type="inferred from homology"/>
<dbReference type="InterPro" id="IPR000210">
    <property type="entry name" value="BTB/POZ_dom"/>
</dbReference>
<comment type="pathway">
    <text evidence="1">Protein modification; protein ubiquitination.</text>
</comment>
<protein>
    <submittedName>
        <fullName evidence="5">Uncharacterized protein</fullName>
    </submittedName>
</protein>
<dbReference type="PROSITE" id="PS50144">
    <property type="entry name" value="MATH"/>
    <property type="match status" value="1"/>
</dbReference>
<dbReference type="Gene3D" id="1.25.40.420">
    <property type="match status" value="1"/>
</dbReference>
<evidence type="ECO:0000256" key="2">
    <source>
        <dbReference type="ARBA" id="ARBA00010846"/>
    </source>
</evidence>
<evidence type="ECO:0000313" key="6">
    <source>
        <dbReference type="Proteomes" id="UP001497457"/>
    </source>
</evidence>
<dbReference type="CDD" id="cd00121">
    <property type="entry name" value="MATH"/>
    <property type="match status" value="1"/>
</dbReference>
<feature type="domain" description="MATH" evidence="4">
    <location>
        <begin position="30"/>
        <end position="163"/>
    </location>
</feature>
<evidence type="ECO:0000259" key="3">
    <source>
        <dbReference type="PROSITE" id="PS50097"/>
    </source>
</evidence>
<evidence type="ECO:0000313" key="5">
    <source>
        <dbReference type="EMBL" id="CAL4891716.1"/>
    </source>
</evidence>
<gene>
    <name evidence="5" type="ORF">URODEC1_LOCUS3938</name>
</gene>
<dbReference type="PANTHER" id="PTHR26379">
    <property type="entry name" value="BTB/POZ AND MATH DOMAIN-CONTAINING PROTEIN 1"/>
    <property type="match status" value="1"/>
</dbReference>
<dbReference type="Pfam" id="PF22486">
    <property type="entry name" value="MATH_2"/>
    <property type="match status" value="1"/>
</dbReference>
<dbReference type="InterPro" id="IPR011333">
    <property type="entry name" value="SKP1/BTB/POZ_sf"/>
</dbReference>
<dbReference type="SMART" id="SM00225">
    <property type="entry name" value="BTB"/>
    <property type="match status" value="1"/>
</dbReference>
<accession>A0ABC8VIT9</accession>
<dbReference type="InterPro" id="IPR008974">
    <property type="entry name" value="TRAF-like"/>
</dbReference>
<keyword evidence="6" id="KW-1185">Reference proteome</keyword>
<dbReference type="SUPFAM" id="SSF54695">
    <property type="entry name" value="POZ domain"/>
    <property type="match status" value="1"/>
</dbReference>
<dbReference type="EMBL" id="OZ075120">
    <property type="protein sequence ID" value="CAL4891716.1"/>
    <property type="molecule type" value="Genomic_DNA"/>
</dbReference>
<dbReference type="Gene3D" id="2.60.210.10">
    <property type="entry name" value="Apoptosis, Tumor Necrosis Factor Receptor Associated Protein 2, Chain A"/>
    <property type="match status" value="1"/>
</dbReference>
<feature type="domain" description="BTB" evidence="3">
    <location>
        <begin position="209"/>
        <end position="279"/>
    </location>
</feature>
<organism evidence="5 6">
    <name type="scientific">Urochloa decumbens</name>
    <dbReference type="NCBI Taxonomy" id="240449"/>
    <lineage>
        <taxon>Eukaryota</taxon>
        <taxon>Viridiplantae</taxon>
        <taxon>Streptophyta</taxon>
        <taxon>Embryophyta</taxon>
        <taxon>Tracheophyta</taxon>
        <taxon>Spermatophyta</taxon>
        <taxon>Magnoliopsida</taxon>
        <taxon>Liliopsida</taxon>
        <taxon>Poales</taxon>
        <taxon>Poaceae</taxon>
        <taxon>PACMAD clade</taxon>
        <taxon>Panicoideae</taxon>
        <taxon>Panicodae</taxon>
        <taxon>Paniceae</taxon>
        <taxon>Melinidinae</taxon>
        <taxon>Urochloa</taxon>
    </lineage>
</organism>
<reference evidence="5 6" key="2">
    <citation type="submission" date="2024-10" db="EMBL/GenBank/DDBJ databases">
        <authorList>
            <person name="Ryan C."/>
        </authorList>
    </citation>
    <scope>NUCLEOTIDE SEQUENCE [LARGE SCALE GENOMIC DNA]</scope>
</reference>
<dbReference type="Pfam" id="PF00651">
    <property type="entry name" value="BTB"/>
    <property type="match status" value="1"/>
</dbReference>
<dbReference type="PROSITE" id="PS50097">
    <property type="entry name" value="BTB"/>
    <property type="match status" value="1"/>
</dbReference>
<dbReference type="PANTHER" id="PTHR26379:SF355">
    <property type="entry name" value="BTB DOMAIN-CONTAINING PROTEIN"/>
    <property type="match status" value="1"/>
</dbReference>
<dbReference type="InterPro" id="IPR002083">
    <property type="entry name" value="MATH/TRAF_dom"/>
</dbReference>
<evidence type="ECO:0000256" key="1">
    <source>
        <dbReference type="ARBA" id="ARBA00004906"/>
    </source>
</evidence>
<reference evidence="6" key="1">
    <citation type="submission" date="2024-06" db="EMBL/GenBank/DDBJ databases">
        <authorList>
            <person name="Ryan C."/>
        </authorList>
    </citation>
    <scope>NUCLEOTIDE SEQUENCE [LARGE SCALE GENOMIC DNA]</scope>
</reference>
<dbReference type="Pfam" id="PF24570">
    <property type="entry name" value="BACK_BPM_SPOP"/>
    <property type="match status" value="1"/>
</dbReference>
<dbReference type="InterPro" id="IPR045005">
    <property type="entry name" value="BPM1-6"/>
</dbReference>
<sequence>MATAASASLLSTAARRVSRSASSIVTREVTGQHTLTIAGFAPSRKFKPDWSASSQAFDAAGHGWRITYQPNGKTWSEHVSLYLEPVNNGDGRRKVAPTDPVEFAFSLLDTAGNPVPQYTRSSQGVSYFNKESMCKGFQKFIHWTELEKSGCLKDDTFTVRCDITVIKNWTENGGGGGGGAGPGAAARVRVPPSDLHEHLGKMLWNKQCADVALEVGGETFVAHECVLAVRSPVLAAELHAATKEKLPGVRRCMEIQDMEPKVFEAMLRFIYTDALPGKMGEEGEDAVAMARGLLAAAHRYKLDRLKLMCEKTLCERIDVDTVAGTLAAAEEHGCRALKEECVEFLARPGNLKAVMETEGYEKMKASCQSIVMELFMKELVAKMN</sequence>
<dbReference type="SUPFAM" id="SSF49599">
    <property type="entry name" value="TRAF domain-like"/>
    <property type="match status" value="1"/>
</dbReference>
<dbReference type="InterPro" id="IPR056423">
    <property type="entry name" value="BACK_BPM_SPOP"/>
</dbReference>
<dbReference type="AlphaFoldDB" id="A0ABC8VIT9"/>
<dbReference type="Gene3D" id="3.30.710.10">
    <property type="entry name" value="Potassium Channel Kv1.1, Chain A"/>
    <property type="match status" value="1"/>
</dbReference>
<comment type="similarity">
    <text evidence="2">Belongs to the Tdpoz family.</text>
</comment>
<dbReference type="Proteomes" id="UP001497457">
    <property type="component" value="Chromosome 10rd"/>
</dbReference>
<evidence type="ECO:0000259" key="4">
    <source>
        <dbReference type="PROSITE" id="PS50144"/>
    </source>
</evidence>
<name>A0ABC8VIT9_9POAL</name>